<dbReference type="EMBL" id="BAABJQ010000020">
    <property type="protein sequence ID" value="GAA5194024.1"/>
    <property type="molecule type" value="Genomic_DNA"/>
</dbReference>
<comment type="caution">
    <text evidence="1">The sequence shown here is derived from an EMBL/GenBank/DDBJ whole genome shotgun (WGS) entry which is preliminary data.</text>
</comment>
<organism evidence="1 2">
    <name type="scientific">Rugosimonospora acidiphila</name>
    <dbReference type="NCBI Taxonomy" id="556531"/>
    <lineage>
        <taxon>Bacteria</taxon>
        <taxon>Bacillati</taxon>
        <taxon>Actinomycetota</taxon>
        <taxon>Actinomycetes</taxon>
        <taxon>Micromonosporales</taxon>
        <taxon>Micromonosporaceae</taxon>
        <taxon>Rugosimonospora</taxon>
    </lineage>
</organism>
<keyword evidence="2" id="KW-1185">Reference proteome</keyword>
<proteinExistence type="predicted"/>
<accession>A0ABP9SDA4</accession>
<evidence type="ECO:0000313" key="1">
    <source>
        <dbReference type="EMBL" id="GAA5194024.1"/>
    </source>
</evidence>
<gene>
    <name evidence="1" type="ORF">GCM10023322_57400</name>
</gene>
<name>A0ABP9SDA4_9ACTN</name>
<evidence type="ECO:0000313" key="2">
    <source>
        <dbReference type="Proteomes" id="UP001501570"/>
    </source>
</evidence>
<sequence length="314" mass="34951">MVTLDITYGRPELSAVRDAARVPNNWGPLCGTLTDGVVDGEDRSDRVAVAAATIVRGTRGRVPPGLDAWLSTRPGDPSALLLRGAVEVLRAWEVRGARLASQTEGRRLAEFVSVLGHAESLCRAAAQLAPTDPTPWLYLLHMARGQQVGAQETLNRLARLELCSPGHLAGYYQAVYSLSPMWGTPVEVMREQVGKWTAAAAPGSPLHSLLFVANFEWWRRDRLAHADVFQDEQARDEARRAADLMTMEPCQRPADYLAHNYAAGWFSYTGERKRALAHFRLLGGHCTRFPWDYDKNRPRSLFWGKRLRARVPVG</sequence>
<reference evidence="2" key="1">
    <citation type="journal article" date="2019" name="Int. J. Syst. Evol. Microbiol.">
        <title>The Global Catalogue of Microorganisms (GCM) 10K type strain sequencing project: providing services to taxonomists for standard genome sequencing and annotation.</title>
        <authorList>
            <consortium name="The Broad Institute Genomics Platform"/>
            <consortium name="The Broad Institute Genome Sequencing Center for Infectious Disease"/>
            <person name="Wu L."/>
            <person name="Ma J."/>
        </authorList>
    </citation>
    <scope>NUCLEOTIDE SEQUENCE [LARGE SCALE GENOMIC DNA]</scope>
    <source>
        <strain evidence="2">JCM 18304</strain>
    </source>
</reference>
<evidence type="ECO:0008006" key="3">
    <source>
        <dbReference type="Google" id="ProtNLM"/>
    </source>
</evidence>
<protein>
    <recommendedName>
        <fullName evidence="3">DUF4034 domain-containing protein</fullName>
    </recommendedName>
</protein>
<dbReference type="Proteomes" id="UP001501570">
    <property type="component" value="Unassembled WGS sequence"/>
</dbReference>
<dbReference type="RefSeq" id="WP_345634814.1">
    <property type="nucleotide sequence ID" value="NZ_BAABJQ010000020.1"/>
</dbReference>